<organism evidence="3 4">
    <name type="scientific">Jaminaea rosea</name>
    <dbReference type="NCBI Taxonomy" id="1569628"/>
    <lineage>
        <taxon>Eukaryota</taxon>
        <taxon>Fungi</taxon>
        <taxon>Dikarya</taxon>
        <taxon>Basidiomycota</taxon>
        <taxon>Ustilaginomycotina</taxon>
        <taxon>Exobasidiomycetes</taxon>
        <taxon>Microstromatales</taxon>
        <taxon>Microstromatales incertae sedis</taxon>
        <taxon>Jaminaea</taxon>
    </lineage>
</organism>
<feature type="compositionally biased region" description="Pro residues" evidence="2">
    <location>
        <begin position="153"/>
        <end position="163"/>
    </location>
</feature>
<feature type="compositionally biased region" description="Polar residues" evidence="2">
    <location>
        <begin position="388"/>
        <end position="402"/>
    </location>
</feature>
<feature type="compositionally biased region" description="Low complexity" evidence="2">
    <location>
        <begin position="1120"/>
        <end position="1148"/>
    </location>
</feature>
<evidence type="ECO:0000256" key="2">
    <source>
        <dbReference type="SAM" id="MobiDB-lite"/>
    </source>
</evidence>
<dbReference type="OrthoDB" id="272077at2759"/>
<dbReference type="RefSeq" id="XP_025364783.1">
    <property type="nucleotide sequence ID" value="XM_025504961.1"/>
</dbReference>
<feature type="compositionally biased region" description="Polar residues" evidence="2">
    <location>
        <begin position="277"/>
        <end position="287"/>
    </location>
</feature>
<feature type="compositionally biased region" description="Polar residues" evidence="2">
    <location>
        <begin position="174"/>
        <end position="184"/>
    </location>
</feature>
<feature type="region of interest" description="Disordered" evidence="2">
    <location>
        <begin position="892"/>
        <end position="1160"/>
    </location>
</feature>
<dbReference type="EMBL" id="KZ819662">
    <property type="protein sequence ID" value="PWN30171.1"/>
    <property type="molecule type" value="Genomic_DNA"/>
</dbReference>
<feature type="compositionally biased region" description="Low complexity" evidence="2">
    <location>
        <begin position="76"/>
        <end position="92"/>
    </location>
</feature>
<proteinExistence type="predicted"/>
<feature type="compositionally biased region" description="Basic and acidic residues" evidence="2">
    <location>
        <begin position="238"/>
        <end position="252"/>
    </location>
</feature>
<reference evidence="3 4" key="1">
    <citation type="journal article" date="2018" name="Mol. Biol. Evol.">
        <title>Broad Genomic Sampling Reveals a Smut Pathogenic Ancestry of the Fungal Clade Ustilaginomycotina.</title>
        <authorList>
            <person name="Kijpornyongpan T."/>
            <person name="Mondo S.J."/>
            <person name="Barry K."/>
            <person name="Sandor L."/>
            <person name="Lee J."/>
            <person name="Lipzen A."/>
            <person name="Pangilinan J."/>
            <person name="LaButti K."/>
            <person name="Hainaut M."/>
            <person name="Henrissat B."/>
            <person name="Grigoriev I.V."/>
            <person name="Spatafora J.W."/>
            <person name="Aime M.C."/>
        </authorList>
    </citation>
    <scope>NUCLEOTIDE SEQUENCE [LARGE SCALE GENOMIC DNA]</scope>
    <source>
        <strain evidence="3 4">MCA 5214</strain>
    </source>
</reference>
<feature type="compositionally biased region" description="Polar residues" evidence="2">
    <location>
        <begin position="352"/>
        <end position="375"/>
    </location>
</feature>
<dbReference type="STRING" id="1569628.A0A316V0V0"/>
<dbReference type="Proteomes" id="UP000245884">
    <property type="component" value="Unassembled WGS sequence"/>
</dbReference>
<name>A0A316V0V0_9BASI</name>
<dbReference type="InterPro" id="IPR006597">
    <property type="entry name" value="Sel1-like"/>
</dbReference>
<evidence type="ECO:0000313" key="4">
    <source>
        <dbReference type="Proteomes" id="UP000245884"/>
    </source>
</evidence>
<dbReference type="PANTHER" id="PTHR46430:SF1">
    <property type="entry name" value="CHITIN SYNTHASE REGULATOR SKT5-RELATED"/>
    <property type="match status" value="1"/>
</dbReference>
<dbReference type="Pfam" id="PF08238">
    <property type="entry name" value="Sel1"/>
    <property type="match status" value="7"/>
</dbReference>
<feature type="compositionally biased region" description="Polar residues" evidence="2">
    <location>
        <begin position="321"/>
        <end position="333"/>
    </location>
</feature>
<dbReference type="Gene3D" id="1.25.40.10">
    <property type="entry name" value="Tetratricopeptide repeat domain"/>
    <property type="match status" value="2"/>
</dbReference>
<keyword evidence="4" id="KW-1185">Reference proteome</keyword>
<feature type="region of interest" description="Disordered" evidence="2">
    <location>
        <begin position="777"/>
        <end position="872"/>
    </location>
</feature>
<feature type="compositionally biased region" description="Polar residues" evidence="2">
    <location>
        <begin position="1011"/>
        <end position="1042"/>
    </location>
</feature>
<sequence>MTSTASPSHASPAHSYHNRFANEGTISRSTSAAAPEKAEARSESPSATTPFSFDFSEFKGLDGGNEPALGSFLSYQQAQQKQTDAAPAAAPAAAPPAPSMPAPQPPSHLETSQDVAALEAAVDKQESDEAAQDQPKANSGGDGDDAPIAPSAQPAPLPRPPVVIDPVESPTPAADQSQVSSREVSQPSIIPSSSSARSLSKSPIGNFSRPSNLVPSSQSTASNDSGLERGIGSLDLNGGRDRDRDGEGRHNDMPQLRSVQAQQPILSPGGAGDDTSSKASATAFPSSETEELAPSVVPRQNMQERERPSSFFGLQGPPASARQSAIDQQQNVPSADDSGSGFFGGAASGSGTRPSSFFALNNSEPTSAIGSSQSGGFHRDDSGLSAPGAQNRSTLAGGTGNAAIQHSGSFNFGSGNGRPASIAPSVTTGPLLDHSHLKPGEQAALLSHNKTLELYRQNAKKTNDPDLIYEFAVFMIDASKSMPESPSGAVGIASGSKEDVIKEAIGLLKKIAERGHADAQYFLADCYANGIGTPKAKQDFDRAYPLFVLAAKHGHPDAAYRAGTCYEKGWGCRRDQGKALQFYRKAASQNHPGAMYRLATAELNGELGLKRSAKEGVKWLKRSADAATPEFPHALHELALLHERGIDNVLFVDPEYSCELLAQAGEMGYAPSAYKLGVNYEYGRMGCPQDAGLSIHMYNIAAQQNHKEACFALTAWYLVGAPSILPQSDTEAYLWAKKAAEQNLAKAEYAVGYFTEMGIGTVKDLKEAKEWYKRAAEHGDKRANQRLTGLGGRPVGPLPGVGAGGAGGAGAGGAGGNKAGQHGQTPGGSDYASMPVASRTQPTNAPFPSRVEVSAMSPSTGGSGTMFPSPLTMRDTQSAMREERYLANVAAAQQAEYRSTNPQQRPPPQQQQQRSMTGPSSGAPSGYSNGVSGARPPPQQFPPQPRPPQNGLNPYAGPHRSGSMPPPPGAGGYNGVGPSPAHSAASAYPTYSAPSGPGGSPSSPGRPPPINTSFLSGGSPTGQQHSAPPQSYPSYGHQQPHNGQWRPSPPPGQQQPGAGMTGPRPPQSNAPNMYSSPMMSPPMQPGMPGGPGRPNGPGMMSPNSGPGGMPFSFDSDDATAAQIFQRAQQQQQQNGGASNGGDQQQQQQPKKKKGWFGGSK</sequence>
<evidence type="ECO:0000313" key="3">
    <source>
        <dbReference type="EMBL" id="PWN30171.1"/>
    </source>
</evidence>
<feature type="compositionally biased region" description="Low complexity" evidence="2">
    <location>
        <begin position="1"/>
        <end position="15"/>
    </location>
</feature>
<evidence type="ECO:0008006" key="5">
    <source>
        <dbReference type="Google" id="ProtNLM"/>
    </source>
</evidence>
<evidence type="ECO:0000256" key="1">
    <source>
        <dbReference type="ARBA" id="ARBA00022737"/>
    </source>
</evidence>
<dbReference type="InterPro" id="IPR051726">
    <property type="entry name" value="Chitin_Synth_Reg"/>
</dbReference>
<dbReference type="AlphaFoldDB" id="A0A316V0V0"/>
<dbReference type="PANTHER" id="PTHR46430">
    <property type="entry name" value="PROTEIN SKT5-RELATED"/>
    <property type="match status" value="1"/>
</dbReference>
<feature type="compositionally biased region" description="Polar residues" evidence="2">
    <location>
        <begin position="915"/>
        <end position="931"/>
    </location>
</feature>
<feature type="region of interest" description="Disordered" evidence="2">
    <location>
        <begin position="1"/>
        <end position="402"/>
    </location>
</feature>
<dbReference type="GeneID" id="37026784"/>
<feature type="compositionally biased region" description="Low complexity" evidence="2">
    <location>
        <begin position="1069"/>
        <end position="1078"/>
    </location>
</feature>
<keyword evidence="1" id="KW-0677">Repeat</keyword>
<feature type="compositionally biased region" description="Polar residues" evidence="2">
    <location>
        <begin position="208"/>
        <end position="225"/>
    </location>
</feature>
<feature type="compositionally biased region" description="Gly residues" evidence="2">
    <location>
        <begin position="789"/>
        <end position="818"/>
    </location>
</feature>
<accession>A0A316V0V0</accession>
<dbReference type="SUPFAM" id="SSF81901">
    <property type="entry name" value="HCP-like"/>
    <property type="match status" value="1"/>
</dbReference>
<feature type="compositionally biased region" description="Low complexity" evidence="2">
    <location>
        <begin position="185"/>
        <end position="204"/>
    </location>
</feature>
<dbReference type="InterPro" id="IPR011990">
    <property type="entry name" value="TPR-like_helical_dom_sf"/>
</dbReference>
<protein>
    <recommendedName>
        <fullName evidence="5">HCP-like protein</fullName>
    </recommendedName>
</protein>
<feature type="compositionally biased region" description="Pro residues" evidence="2">
    <location>
        <begin position="93"/>
        <end position="106"/>
    </location>
</feature>
<dbReference type="SMART" id="SM00671">
    <property type="entry name" value="SEL1"/>
    <property type="match status" value="7"/>
</dbReference>
<feature type="compositionally biased region" description="Pro residues" evidence="2">
    <location>
        <begin position="935"/>
        <end position="948"/>
    </location>
</feature>
<feature type="compositionally biased region" description="Low complexity" evidence="2">
    <location>
        <begin position="977"/>
        <end position="1003"/>
    </location>
</feature>
<gene>
    <name evidence="3" type="ORF">BDZ90DRAFT_229199</name>
</gene>